<dbReference type="InterPro" id="IPR036397">
    <property type="entry name" value="RNaseH_sf"/>
</dbReference>
<dbReference type="Gene3D" id="3.30.420.10">
    <property type="entry name" value="Ribonuclease H-like superfamily/Ribonuclease H"/>
    <property type="match status" value="2"/>
</dbReference>
<reference evidence="1 2" key="1">
    <citation type="submission" date="2022-01" db="EMBL/GenBank/DDBJ databases">
        <title>A chromosomal length assembly of Cordylochernes scorpioides.</title>
        <authorList>
            <person name="Zeh D."/>
            <person name="Zeh J."/>
        </authorList>
    </citation>
    <scope>NUCLEOTIDE SEQUENCE [LARGE SCALE GENOMIC DNA]</scope>
    <source>
        <strain evidence="1">IN4F17</strain>
        <tissue evidence="1">Whole Body</tissue>
    </source>
</reference>
<dbReference type="Proteomes" id="UP001235939">
    <property type="component" value="Chromosome 20"/>
</dbReference>
<accession>A0ABY6LJ03</accession>
<dbReference type="PANTHER" id="PTHR46060:SF1">
    <property type="entry name" value="MARINER MOS1 TRANSPOSASE-LIKE PROTEIN"/>
    <property type="match status" value="1"/>
</dbReference>
<proteinExistence type="predicted"/>
<keyword evidence="2" id="KW-1185">Reference proteome</keyword>
<dbReference type="EMBL" id="CP092882">
    <property type="protein sequence ID" value="UYV81111.1"/>
    <property type="molecule type" value="Genomic_DNA"/>
</dbReference>
<organism evidence="1 2">
    <name type="scientific">Cordylochernes scorpioides</name>
    <dbReference type="NCBI Taxonomy" id="51811"/>
    <lineage>
        <taxon>Eukaryota</taxon>
        <taxon>Metazoa</taxon>
        <taxon>Ecdysozoa</taxon>
        <taxon>Arthropoda</taxon>
        <taxon>Chelicerata</taxon>
        <taxon>Arachnida</taxon>
        <taxon>Pseudoscorpiones</taxon>
        <taxon>Cheliferoidea</taxon>
        <taxon>Chernetidae</taxon>
        <taxon>Cordylochernes</taxon>
    </lineage>
</organism>
<dbReference type="InterPro" id="IPR052709">
    <property type="entry name" value="Transposase-MT_Hybrid"/>
</dbReference>
<dbReference type="PANTHER" id="PTHR46060">
    <property type="entry name" value="MARINER MOS1 TRANSPOSASE-LIKE PROTEIN"/>
    <property type="match status" value="1"/>
</dbReference>
<sequence>MNITLAITRPHVAKVVKEILEALQWNVLPHPPYSPDIAPSDYHMFRSMTHGLAEQHFTSYQEAKNWVDVWIASKDEEFFSTRNPKLQRPVFWSLRYSLHQADEDNAYLQATTPNKSQRLALHVLPHLDHPASAGPSCPACGSSDGCLGHRYWSCPHIRPLVREAFQVVGRPPDLQAWIFGIDLVDDELAILASAKSRINQYFIQVGLGQAIEDPVIVWRRTLSRIIAQPYSSIGYISNNCIVIVNEQFLIFMNITIAITRPHVAKVVKETLEALQWDVLHHPPYSPDIAPSDYHMFRSMTHGLAEQHFTSYEEAKNWVNVWIASKDKEFFSTRNPYAA</sequence>
<gene>
    <name evidence="1" type="ORF">LAZ67_20000057</name>
</gene>
<evidence type="ECO:0000313" key="2">
    <source>
        <dbReference type="Proteomes" id="UP001235939"/>
    </source>
</evidence>
<evidence type="ECO:0008006" key="3">
    <source>
        <dbReference type="Google" id="ProtNLM"/>
    </source>
</evidence>
<evidence type="ECO:0000313" key="1">
    <source>
        <dbReference type="EMBL" id="UYV81111.1"/>
    </source>
</evidence>
<protein>
    <recommendedName>
        <fullName evidence="3">Mariner Mos1 transposase</fullName>
    </recommendedName>
</protein>
<name>A0ABY6LJ03_9ARAC</name>